<dbReference type="EMBL" id="DF238772">
    <property type="protein sequence ID" value="GAC93126.1"/>
    <property type="molecule type" value="Genomic_DNA"/>
</dbReference>
<proteinExistence type="predicted"/>
<evidence type="ECO:0000313" key="2">
    <source>
        <dbReference type="EMBL" id="GAC93126.1"/>
    </source>
</evidence>
<accession>R9NX44</accession>
<name>R9NX44_PSEHS</name>
<dbReference type="AlphaFoldDB" id="R9NX44"/>
<protein>
    <submittedName>
        <fullName evidence="2">Uncharacterized protein</fullName>
    </submittedName>
</protein>
<dbReference type="Proteomes" id="UP000014071">
    <property type="component" value="Unassembled WGS sequence"/>
</dbReference>
<dbReference type="GeneID" id="24105992"/>
<gene>
    <name evidence="2" type="ORF">PHSY_000688</name>
</gene>
<dbReference type="RefSeq" id="XP_012186713.1">
    <property type="nucleotide sequence ID" value="XM_012331323.1"/>
</dbReference>
<sequence length="200" mass="22116">MMRCSETGNSMVDVSKQEKQSILKFVNDRTEVCVLWSGCTFSAVKFAASAPRKDVAGLKYSTWLASTIHVRLAPTMVSKSWTRRQRQGPDGIDLGATDGIYPRHAVGHLAGANRRLLEQKNVASKRWPRFGKHRSGPRKGSTTASRRQKRGPKGSESRKICKAERIAEAATMPKMVCVRHRVHHFGSASDGRVDGRLASS</sequence>
<feature type="compositionally biased region" description="Basic residues" evidence="1">
    <location>
        <begin position="126"/>
        <end position="137"/>
    </location>
</feature>
<feature type="region of interest" description="Disordered" evidence="1">
    <location>
        <begin position="121"/>
        <end position="160"/>
    </location>
</feature>
<evidence type="ECO:0000313" key="3">
    <source>
        <dbReference type="Proteomes" id="UP000014071"/>
    </source>
</evidence>
<keyword evidence="3" id="KW-1185">Reference proteome</keyword>
<organism evidence="2 3">
    <name type="scientific">Pseudozyma hubeiensis (strain SY62)</name>
    <name type="common">Yeast</name>
    <dbReference type="NCBI Taxonomy" id="1305764"/>
    <lineage>
        <taxon>Eukaryota</taxon>
        <taxon>Fungi</taxon>
        <taxon>Dikarya</taxon>
        <taxon>Basidiomycota</taxon>
        <taxon>Ustilaginomycotina</taxon>
        <taxon>Ustilaginomycetes</taxon>
        <taxon>Ustilaginales</taxon>
        <taxon>Ustilaginaceae</taxon>
        <taxon>Pseudozyma</taxon>
    </lineage>
</organism>
<evidence type="ECO:0000256" key="1">
    <source>
        <dbReference type="SAM" id="MobiDB-lite"/>
    </source>
</evidence>
<dbReference type="HOGENOM" id="CLU_1366774_0_0_1"/>
<reference evidence="3" key="1">
    <citation type="journal article" date="2013" name="Genome Announc.">
        <title>Draft genome sequence of the basidiomycetous yeast-like fungus Pseudozyma hubeiensis SY62, which produces an abundant amount of the biosurfactant mannosylerythritol lipids.</title>
        <authorList>
            <person name="Konishi M."/>
            <person name="Hatada Y."/>
            <person name="Horiuchi J."/>
        </authorList>
    </citation>
    <scope>NUCLEOTIDE SEQUENCE [LARGE SCALE GENOMIC DNA]</scope>
    <source>
        <strain evidence="3">SY62</strain>
    </source>
</reference>